<dbReference type="SMART" id="SM01260">
    <property type="entry name" value="LANC_like"/>
    <property type="match status" value="1"/>
</dbReference>
<dbReference type="EMBL" id="JAXIVS010000006">
    <property type="protein sequence ID" value="MDY7228736.1"/>
    <property type="molecule type" value="Genomic_DNA"/>
</dbReference>
<dbReference type="PANTHER" id="PTHR12736:SF7">
    <property type="entry name" value="LANC-LIKE PROTEIN 3"/>
    <property type="match status" value="1"/>
</dbReference>
<name>A0ABU5H654_9BACT</name>
<gene>
    <name evidence="1" type="ORF">SYV04_20095</name>
</gene>
<dbReference type="InterPro" id="IPR007822">
    <property type="entry name" value="LANC-like"/>
</dbReference>
<protein>
    <submittedName>
        <fullName evidence="1">Lanthionine synthetase C family protein</fullName>
    </submittedName>
</protein>
<comment type="caution">
    <text evidence="1">The sequence shown here is derived from an EMBL/GenBank/DDBJ whole genome shotgun (WGS) entry which is preliminary data.</text>
</comment>
<dbReference type="PRINTS" id="PR01950">
    <property type="entry name" value="LANCSUPER"/>
</dbReference>
<proteinExistence type="predicted"/>
<evidence type="ECO:0000313" key="2">
    <source>
        <dbReference type="Proteomes" id="UP001291309"/>
    </source>
</evidence>
<accession>A0ABU5H654</accession>
<dbReference type="Pfam" id="PF05147">
    <property type="entry name" value="LANC_like"/>
    <property type="match status" value="1"/>
</dbReference>
<dbReference type="Proteomes" id="UP001291309">
    <property type="component" value="Unassembled WGS sequence"/>
</dbReference>
<keyword evidence="2" id="KW-1185">Reference proteome</keyword>
<sequence length="395" mass="41116">MAEQARQAVVEIATALASSPAPEPREDDPTLASGAAGQAVLFAALAAVLPELGHAERAVALLDRAFDGIGAGGFGPELYAGYTGVGWAAEFLRGRLLASDEDHGADVDEALDEVLSASPPPGAHDLVRGLVGLGVYARERLPAPAARRTLERIVRHLGAMARHEGPGCCWPAEDARVADVGVAHGTAGVVAFLAACWREGVSEARPLMDGAVSWLLAHRLPLDGETRFPAFVALRADGPPPKPTRSAWCYGDPGVALALLSAARATGDVSWEREALEAARAAARRPMGHTQVVDAGLCHGAAGLGHLFHRLYQATGEDTFAHAARGWFTRTLAMRKPGEGIAGYLAFAPTHGSWHADPGLLTGAAGVALALLSAAWPIPSSWDRMLLADLPLVAS</sequence>
<dbReference type="PANTHER" id="PTHR12736">
    <property type="entry name" value="LANC-LIKE PROTEIN"/>
    <property type="match status" value="1"/>
</dbReference>
<dbReference type="Gene3D" id="1.50.10.20">
    <property type="match status" value="1"/>
</dbReference>
<dbReference type="InterPro" id="IPR033889">
    <property type="entry name" value="LanC"/>
</dbReference>
<dbReference type="PRINTS" id="PR01955">
    <property type="entry name" value="LANCFRANKIA"/>
</dbReference>
<dbReference type="SUPFAM" id="SSF158745">
    <property type="entry name" value="LanC-like"/>
    <property type="match status" value="1"/>
</dbReference>
<dbReference type="CDD" id="cd04793">
    <property type="entry name" value="LanC"/>
    <property type="match status" value="1"/>
</dbReference>
<evidence type="ECO:0000313" key="1">
    <source>
        <dbReference type="EMBL" id="MDY7228736.1"/>
    </source>
</evidence>
<reference evidence="1 2" key="1">
    <citation type="submission" date="2023-12" db="EMBL/GenBank/DDBJ databases">
        <title>the genome sequence of Hyalangium sp. s54d21.</title>
        <authorList>
            <person name="Zhang X."/>
        </authorList>
    </citation>
    <scope>NUCLEOTIDE SEQUENCE [LARGE SCALE GENOMIC DNA]</scope>
    <source>
        <strain evidence="2">s54d21</strain>
    </source>
</reference>
<dbReference type="RefSeq" id="WP_321547454.1">
    <property type="nucleotide sequence ID" value="NZ_JAXIVS010000006.1"/>
</dbReference>
<organism evidence="1 2">
    <name type="scientific">Hyalangium rubrum</name>
    <dbReference type="NCBI Taxonomy" id="3103134"/>
    <lineage>
        <taxon>Bacteria</taxon>
        <taxon>Pseudomonadati</taxon>
        <taxon>Myxococcota</taxon>
        <taxon>Myxococcia</taxon>
        <taxon>Myxococcales</taxon>
        <taxon>Cystobacterineae</taxon>
        <taxon>Archangiaceae</taxon>
        <taxon>Hyalangium</taxon>
    </lineage>
</organism>